<gene>
    <name evidence="1" type="ORF">Pmi06nite_53190</name>
</gene>
<reference evidence="1 2" key="1">
    <citation type="submission" date="2021-01" db="EMBL/GenBank/DDBJ databases">
        <title>Whole genome shotgun sequence of Planotetraspora mira NBRC 15435.</title>
        <authorList>
            <person name="Komaki H."/>
            <person name="Tamura T."/>
        </authorList>
    </citation>
    <scope>NUCLEOTIDE SEQUENCE [LARGE SCALE GENOMIC DNA]</scope>
    <source>
        <strain evidence="1 2">NBRC 15435</strain>
    </source>
</reference>
<comment type="caution">
    <text evidence="1">The sequence shown here is derived from an EMBL/GenBank/DDBJ whole genome shotgun (WGS) entry which is preliminary data.</text>
</comment>
<dbReference type="InterPro" id="IPR008929">
    <property type="entry name" value="Chondroitin_lyas"/>
</dbReference>
<dbReference type="EMBL" id="BOOO01000031">
    <property type="protein sequence ID" value="GII31877.1"/>
    <property type="molecule type" value="Genomic_DNA"/>
</dbReference>
<protein>
    <submittedName>
        <fullName evidence="1">Uncharacterized protein</fullName>
    </submittedName>
</protein>
<dbReference type="Gene3D" id="1.50.10.100">
    <property type="entry name" value="Chondroitin AC/alginate lyase"/>
    <property type="match status" value="1"/>
</dbReference>
<dbReference type="PANTHER" id="PTHR40616:SF1">
    <property type="entry name" value="LINALOOL DEHYDRATASE_ISOMERASE DOMAIN-CONTAINING PROTEIN"/>
    <property type="match status" value="1"/>
</dbReference>
<dbReference type="Proteomes" id="UP000650628">
    <property type="component" value="Unassembled WGS sequence"/>
</dbReference>
<name>A0A8J3TTJ5_9ACTN</name>
<evidence type="ECO:0000313" key="1">
    <source>
        <dbReference type="EMBL" id="GII31877.1"/>
    </source>
</evidence>
<dbReference type="AlphaFoldDB" id="A0A8J3TTJ5"/>
<organism evidence="1 2">
    <name type="scientific">Planotetraspora mira</name>
    <dbReference type="NCBI Taxonomy" id="58121"/>
    <lineage>
        <taxon>Bacteria</taxon>
        <taxon>Bacillati</taxon>
        <taxon>Actinomycetota</taxon>
        <taxon>Actinomycetes</taxon>
        <taxon>Streptosporangiales</taxon>
        <taxon>Streptosporangiaceae</taxon>
        <taxon>Planotetraspora</taxon>
    </lineage>
</organism>
<keyword evidence="2" id="KW-1185">Reference proteome</keyword>
<proteinExistence type="predicted"/>
<evidence type="ECO:0000313" key="2">
    <source>
        <dbReference type="Proteomes" id="UP000650628"/>
    </source>
</evidence>
<accession>A0A8J3TTJ5</accession>
<dbReference type="PANTHER" id="PTHR40616">
    <property type="entry name" value="LINALOOL DEHYDRATASE_ISOMERASE DOMAIN-CONTAINING PROTEIN"/>
    <property type="match status" value="1"/>
</dbReference>
<dbReference type="RefSeq" id="WP_203955790.1">
    <property type="nucleotide sequence ID" value="NZ_BOOO01000031.1"/>
</dbReference>
<sequence>MRLDEYVAELDTRYDADTRLPWCHATGPGYHTRVPEGARAHQTREAADYAIALLGLGRADRAGEVLDALVDLQVTDPLAAHYGIWGWFLEEPPERMEPADWNWADFIGVRLAQILAVHGERLAPELRERVRTALHHAAMAIFRRNVDPGYTNIAVMGAVTAAAAAEILRPGPPASDLPRGGPLDSELLLDFGRRRLRAVLALHDENGGFTEYNSPAYGRVVLEELERATLIVADTGFRAVAEQLRERTWAALAACFHPGTGQLAGPMSRAYHDWIQSDLAAYLQAQTGAPIVPRKETSGDDAPAAPLLVPPLPCPQTVAERFRALPTTPFQTHTRFNPTTTGTSWFAEDACLGSADEEFAWVQRRPVLGYWRTPDDPAVALRARMLLNGHDLSAAWCRQHQDGPRVLSAWWLSYDSGDFHPALDRPAGSVFRIDDLRLSVSLRGRGVEVREVRDGVFALAAGDRQAVVHTVPAEFLGRTRTWRAAEGDGEVRVEVDLHAGPSASVDFHEARLRAAFAVELITTGTPPRTAALTGEQDAAELIRWRWDGLAVSTPLDPTPFDR</sequence>